<reference evidence="2" key="1">
    <citation type="submission" date="2020-09" db="EMBL/GenBank/DDBJ databases">
        <title>Genome-Enabled Discovery of Anthraquinone Biosynthesis in Senna tora.</title>
        <authorList>
            <person name="Kang S.-H."/>
            <person name="Pandey R.P."/>
            <person name="Lee C.-M."/>
            <person name="Sim J.-S."/>
            <person name="Jeong J.-T."/>
            <person name="Choi B.-S."/>
            <person name="Jung M."/>
            <person name="Ginzburg D."/>
            <person name="Zhao K."/>
            <person name="Won S.Y."/>
            <person name="Oh T.-J."/>
            <person name="Yu Y."/>
            <person name="Kim N.-H."/>
            <person name="Lee O.R."/>
            <person name="Lee T.-H."/>
            <person name="Bashyal P."/>
            <person name="Kim T.-S."/>
            <person name="Lee W.-H."/>
            <person name="Kawkins C."/>
            <person name="Kim C.-K."/>
            <person name="Kim J.S."/>
            <person name="Ahn B.O."/>
            <person name="Rhee S.Y."/>
            <person name="Sohng J.K."/>
        </authorList>
    </citation>
    <scope>NUCLEOTIDE SEQUENCE</scope>
    <source>
        <tissue evidence="2">Leaf</tissue>
    </source>
</reference>
<accession>A0A835C5Z9</accession>
<organism evidence="2 3">
    <name type="scientific">Senna tora</name>
    <dbReference type="NCBI Taxonomy" id="362788"/>
    <lineage>
        <taxon>Eukaryota</taxon>
        <taxon>Viridiplantae</taxon>
        <taxon>Streptophyta</taxon>
        <taxon>Embryophyta</taxon>
        <taxon>Tracheophyta</taxon>
        <taxon>Spermatophyta</taxon>
        <taxon>Magnoliopsida</taxon>
        <taxon>eudicotyledons</taxon>
        <taxon>Gunneridae</taxon>
        <taxon>Pentapetalae</taxon>
        <taxon>rosids</taxon>
        <taxon>fabids</taxon>
        <taxon>Fabales</taxon>
        <taxon>Fabaceae</taxon>
        <taxon>Caesalpinioideae</taxon>
        <taxon>Cassia clade</taxon>
        <taxon>Senna</taxon>
    </lineage>
</organism>
<evidence type="ECO:0000313" key="2">
    <source>
        <dbReference type="EMBL" id="KAF7831856.1"/>
    </source>
</evidence>
<dbReference type="PANTHER" id="PTHR35218:SF9">
    <property type="entry name" value="ENDONUCLEASE_EXONUCLEASE_PHOSPHATASE DOMAIN-CONTAINING PROTEIN"/>
    <property type="match status" value="1"/>
</dbReference>
<dbReference type="InterPro" id="IPR036691">
    <property type="entry name" value="Endo/exonu/phosph_ase_sf"/>
</dbReference>
<sequence length="372" mass="42829">MTEEHGNPNEKLSAEETHLMERSNKKVKIGATEGDSESFKEKLIKGVQKMIYPYQTSLKRRNLTRMYGHSKDKFPMLKKNQEEITSGTIKEGEEVLHRINQERLVRENEEVSQPEVRDEGSDFFGPWMLVTRLNRYGVLAELKDQVTETGMPTHKPTQRIVLADITNRGQEDNSKGRDYAQAGFNQRPKRVYSGEGQKFKVDFIALVETHQHRDNACKIIDRLGFQNREVVEVSGQAGGIWCLWNDNGFHISCVAKHAQYIHFKVSSANNIWFLTIIYGNPQNHNRRELWRHINEIGNYTQDPWCLIEDFNAFLYSSEKFGGSMNGSHPDGLFRDCIDQNALFDLGFLGPGYTWKRGNVVARLDKAIANDSW</sequence>
<dbReference type="AlphaFoldDB" id="A0A835C5Z9"/>
<name>A0A835C5Z9_9FABA</name>
<dbReference type="SUPFAM" id="SSF56219">
    <property type="entry name" value="DNase I-like"/>
    <property type="match status" value="1"/>
</dbReference>
<protein>
    <recommendedName>
        <fullName evidence="4">Endonuclease/exonuclease/phosphatase domain-containing protein</fullName>
    </recommendedName>
</protein>
<dbReference type="Proteomes" id="UP000634136">
    <property type="component" value="Unassembled WGS sequence"/>
</dbReference>
<feature type="compositionally biased region" description="Basic and acidic residues" evidence="1">
    <location>
        <begin position="1"/>
        <end position="24"/>
    </location>
</feature>
<dbReference type="Gene3D" id="3.60.10.10">
    <property type="entry name" value="Endonuclease/exonuclease/phosphatase"/>
    <property type="match status" value="1"/>
</dbReference>
<evidence type="ECO:0000313" key="3">
    <source>
        <dbReference type="Proteomes" id="UP000634136"/>
    </source>
</evidence>
<dbReference type="EMBL" id="JAAIUW010000005">
    <property type="protein sequence ID" value="KAF7831856.1"/>
    <property type="molecule type" value="Genomic_DNA"/>
</dbReference>
<evidence type="ECO:0000256" key="1">
    <source>
        <dbReference type="SAM" id="MobiDB-lite"/>
    </source>
</evidence>
<evidence type="ECO:0008006" key="4">
    <source>
        <dbReference type="Google" id="ProtNLM"/>
    </source>
</evidence>
<dbReference type="OrthoDB" id="1304906at2759"/>
<proteinExistence type="predicted"/>
<feature type="region of interest" description="Disordered" evidence="1">
    <location>
        <begin position="1"/>
        <end position="34"/>
    </location>
</feature>
<comment type="caution">
    <text evidence="2">The sequence shown here is derived from an EMBL/GenBank/DDBJ whole genome shotgun (WGS) entry which is preliminary data.</text>
</comment>
<dbReference type="PANTHER" id="PTHR35218">
    <property type="entry name" value="RNASE H DOMAIN-CONTAINING PROTEIN"/>
    <property type="match status" value="1"/>
</dbReference>
<keyword evidence="3" id="KW-1185">Reference proteome</keyword>
<gene>
    <name evidence="2" type="ORF">G2W53_014189</name>
</gene>